<dbReference type="InterPro" id="IPR032374">
    <property type="entry name" value="SGTA_dimer"/>
</dbReference>
<reference evidence="7 8" key="1">
    <citation type="submission" date="2016-08" db="EMBL/GenBank/DDBJ databases">
        <title>Genomes of anaerobic fungi encode conserved fungal cellulosomes for biomass hydrolysis.</title>
        <authorList>
            <consortium name="DOE Joint Genome Institute"/>
            <person name="Haitjema C.H."/>
            <person name="Gilmore S.P."/>
            <person name="Henske J.K."/>
            <person name="Solomon K.V."/>
            <person name="De Groot R."/>
            <person name="Kuo A."/>
            <person name="Mondo S.J."/>
            <person name="Salamov A.A."/>
            <person name="Labutti K."/>
            <person name="Zhao Z."/>
            <person name="Chiniquy J."/>
            <person name="Barry K."/>
            <person name="Brewer H.M."/>
            <person name="Purvine S.O."/>
            <person name="Wright A.T."/>
            <person name="Boxma B."/>
            <person name="Van Alen T."/>
            <person name="Hackstein J.H."/>
            <person name="Baker S.E."/>
            <person name="Grigoriev I.V."/>
            <person name="O'Malley M.A."/>
        </authorList>
    </citation>
    <scope>NUCLEOTIDE SEQUENCE [LARGE SCALE GENOMIC DNA]</scope>
    <source>
        <strain evidence="8">finn</strain>
    </source>
</reference>
<dbReference type="Pfam" id="PF16546">
    <property type="entry name" value="SGTA_dimer"/>
    <property type="match status" value="1"/>
</dbReference>
<name>A0A1Y1UVP9_9FUNG</name>
<dbReference type="PANTHER" id="PTHR45831">
    <property type="entry name" value="LD24721P"/>
    <property type="match status" value="1"/>
</dbReference>
<dbReference type="InterPro" id="IPR019734">
    <property type="entry name" value="TPR_rpt"/>
</dbReference>
<dbReference type="Gene3D" id="1.25.40.10">
    <property type="entry name" value="Tetratricopeptide repeat domain"/>
    <property type="match status" value="1"/>
</dbReference>
<evidence type="ECO:0000256" key="4">
    <source>
        <dbReference type="PROSITE-ProRule" id="PRU00339"/>
    </source>
</evidence>
<keyword evidence="2" id="KW-0677">Repeat</keyword>
<evidence type="ECO:0000256" key="5">
    <source>
        <dbReference type="SAM" id="MobiDB-lite"/>
    </source>
</evidence>
<feature type="region of interest" description="Disordered" evidence="5">
    <location>
        <begin position="211"/>
        <end position="235"/>
    </location>
</feature>
<dbReference type="InterPro" id="IPR047150">
    <property type="entry name" value="SGT"/>
</dbReference>
<dbReference type="AlphaFoldDB" id="A0A1Y1UVP9"/>
<dbReference type="GO" id="GO:0072380">
    <property type="term" value="C:TRC complex"/>
    <property type="evidence" value="ECO:0007669"/>
    <property type="project" value="TreeGrafter"/>
</dbReference>
<dbReference type="FunFam" id="1.25.40.10:FF:000207">
    <property type="entry name" value="Small glutamine-rich tetratricopeptide repeat-containing protein"/>
    <property type="match status" value="1"/>
</dbReference>
<evidence type="ECO:0000256" key="3">
    <source>
        <dbReference type="ARBA" id="ARBA00022803"/>
    </source>
</evidence>
<evidence type="ECO:0000256" key="2">
    <source>
        <dbReference type="ARBA" id="ARBA00022737"/>
    </source>
</evidence>
<organism evidence="7 8">
    <name type="scientific">Piromyces finnis</name>
    <dbReference type="NCBI Taxonomy" id="1754191"/>
    <lineage>
        <taxon>Eukaryota</taxon>
        <taxon>Fungi</taxon>
        <taxon>Fungi incertae sedis</taxon>
        <taxon>Chytridiomycota</taxon>
        <taxon>Chytridiomycota incertae sedis</taxon>
        <taxon>Neocallimastigomycetes</taxon>
        <taxon>Neocallimastigales</taxon>
        <taxon>Neocallimastigaceae</taxon>
        <taxon>Piromyces</taxon>
    </lineage>
</organism>
<evidence type="ECO:0000313" key="7">
    <source>
        <dbReference type="EMBL" id="ORX42135.1"/>
    </source>
</evidence>
<dbReference type="PANTHER" id="PTHR45831:SF2">
    <property type="entry name" value="LD24721P"/>
    <property type="match status" value="1"/>
</dbReference>
<feature type="repeat" description="TPR" evidence="4">
    <location>
        <begin position="169"/>
        <end position="202"/>
    </location>
</feature>
<dbReference type="InterPro" id="IPR011990">
    <property type="entry name" value="TPR-like_helical_dom_sf"/>
</dbReference>
<evidence type="ECO:0000313" key="8">
    <source>
        <dbReference type="Proteomes" id="UP000193719"/>
    </source>
</evidence>
<keyword evidence="3 4" id="KW-0802">TPR repeat</keyword>
<sequence>MEEKRKQLAFAITEYLSDTIENNHVSEENKDGLEVAIQCISEAFGIDPKDETQKDMYSIKPANLGSIFEVYLRTKQSKENVKPNTVKVDDKEPSEEDKKNADQKKSEGNSKMAERKYDEAIQLYTEAIELNGKNAIYYANRAAAFSQSGQHEKAIEDALKAVEINPQYSKGYSRLAHAQYCLNKFDEAVKSYEKVLELDPDNNAIKQSLELAKSKSSETSTRDAGSSSDAGAGAGAGGMPNLGNLDFASLMNNPAVMNMAKEMMKNPEALNNLMNNPAIANMAKNFDPSKLQQMFGGK</sequence>
<keyword evidence="8" id="KW-1185">Reference proteome</keyword>
<reference evidence="7 8" key="2">
    <citation type="submission" date="2016-08" db="EMBL/GenBank/DDBJ databases">
        <title>Pervasive Adenine N6-methylation of Active Genes in Fungi.</title>
        <authorList>
            <consortium name="DOE Joint Genome Institute"/>
            <person name="Mondo S.J."/>
            <person name="Dannebaum R.O."/>
            <person name="Kuo R.C."/>
            <person name="Labutti K."/>
            <person name="Haridas S."/>
            <person name="Kuo A."/>
            <person name="Salamov A."/>
            <person name="Ahrendt S.R."/>
            <person name="Lipzen A."/>
            <person name="Sullivan W."/>
            <person name="Andreopoulos W.B."/>
            <person name="Clum A."/>
            <person name="Lindquist E."/>
            <person name="Daum C."/>
            <person name="Ramamoorthy G.K."/>
            <person name="Gryganskyi A."/>
            <person name="Culley D."/>
            <person name="Magnuson J.K."/>
            <person name="James T.Y."/>
            <person name="O'Malley M.A."/>
            <person name="Stajich J.E."/>
            <person name="Spatafora J.W."/>
            <person name="Visel A."/>
            <person name="Grigoriev I.V."/>
        </authorList>
    </citation>
    <scope>NUCLEOTIDE SEQUENCE [LARGE SCALE GENOMIC DNA]</scope>
    <source>
        <strain evidence="8">finn</strain>
    </source>
</reference>
<feature type="repeat" description="TPR" evidence="4">
    <location>
        <begin position="135"/>
        <end position="168"/>
    </location>
</feature>
<dbReference type="Gene3D" id="1.10.260.100">
    <property type="match status" value="1"/>
</dbReference>
<dbReference type="EMBL" id="MCFH01000070">
    <property type="protein sequence ID" value="ORX42135.1"/>
    <property type="molecule type" value="Genomic_DNA"/>
</dbReference>
<dbReference type="SUPFAM" id="SSF48452">
    <property type="entry name" value="TPR-like"/>
    <property type="match status" value="1"/>
</dbReference>
<protein>
    <submittedName>
        <fullName evidence="7">TPR-like protein</fullName>
    </submittedName>
</protein>
<dbReference type="GO" id="GO:0016020">
    <property type="term" value="C:membrane"/>
    <property type="evidence" value="ECO:0007669"/>
    <property type="project" value="TreeGrafter"/>
</dbReference>
<accession>A0A1Y1UVP9</accession>
<dbReference type="Proteomes" id="UP000193719">
    <property type="component" value="Unassembled WGS sequence"/>
</dbReference>
<feature type="repeat" description="TPR" evidence="4">
    <location>
        <begin position="101"/>
        <end position="134"/>
    </location>
</feature>
<proteinExistence type="inferred from homology"/>
<dbReference type="GO" id="GO:0060090">
    <property type="term" value="F:molecular adaptor activity"/>
    <property type="evidence" value="ECO:0007669"/>
    <property type="project" value="TreeGrafter"/>
</dbReference>
<dbReference type="OrthoDB" id="2335338at2759"/>
<dbReference type="FunFam" id="1.20.5.420:FF:000005">
    <property type="entry name" value="Hsc70 cochaperone (SGT), putative"/>
    <property type="match status" value="1"/>
</dbReference>
<feature type="domain" description="SGTA homodimerisation" evidence="6">
    <location>
        <begin position="5"/>
        <end position="70"/>
    </location>
</feature>
<dbReference type="SMART" id="SM00028">
    <property type="entry name" value="TPR"/>
    <property type="match status" value="3"/>
</dbReference>
<dbReference type="GO" id="GO:0006620">
    <property type="term" value="P:post-translational protein targeting to endoplasmic reticulum membrane"/>
    <property type="evidence" value="ECO:0007669"/>
    <property type="project" value="TreeGrafter"/>
</dbReference>
<feature type="region of interest" description="Disordered" evidence="5">
    <location>
        <begin position="79"/>
        <end position="113"/>
    </location>
</feature>
<dbReference type="PROSITE" id="PS50005">
    <property type="entry name" value="TPR"/>
    <property type="match status" value="3"/>
</dbReference>
<comment type="similarity">
    <text evidence="1">Belongs to the SGT family.</text>
</comment>
<dbReference type="PROSITE" id="PS50293">
    <property type="entry name" value="TPR_REGION"/>
    <property type="match status" value="1"/>
</dbReference>
<dbReference type="STRING" id="1754191.A0A1Y1UVP9"/>
<evidence type="ECO:0000256" key="1">
    <source>
        <dbReference type="ARBA" id="ARBA00008175"/>
    </source>
</evidence>
<dbReference type="Pfam" id="PF00515">
    <property type="entry name" value="TPR_1"/>
    <property type="match status" value="1"/>
</dbReference>
<dbReference type="Pfam" id="PF13432">
    <property type="entry name" value="TPR_16"/>
    <property type="match status" value="1"/>
</dbReference>
<gene>
    <name evidence="7" type="ORF">BCR36DRAFT_587434</name>
</gene>
<comment type="caution">
    <text evidence="7">The sequence shown here is derived from an EMBL/GenBank/DDBJ whole genome shotgun (WGS) entry which is preliminary data.</text>
</comment>
<evidence type="ECO:0000259" key="6">
    <source>
        <dbReference type="Pfam" id="PF16546"/>
    </source>
</evidence>
<dbReference type="Gene3D" id="1.20.5.420">
    <property type="entry name" value="Immunoglobulin FC, subunit C"/>
    <property type="match status" value="1"/>
</dbReference>